<sequence>MDVTSRIVERINNLLRQLSVNAPYWTIGCFAEFLRQSNNHLVVAIDGKIIAGMGTVILSYSLMGRHARIEDVIVDKPYLGKGLGRKIVEELIRIANKEGARWIDLTSNSSRVGALKLYRSLGFKDVATNCLRLALGEQDSS</sequence>
<accession>A0A1G1ZL39</accession>
<dbReference type="GO" id="GO:0016747">
    <property type="term" value="F:acyltransferase activity, transferring groups other than amino-acyl groups"/>
    <property type="evidence" value="ECO:0007669"/>
    <property type="project" value="InterPro"/>
</dbReference>
<evidence type="ECO:0000256" key="2">
    <source>
        <dbReference type="ARBA" id="ARBA00023315"/>
    </source>
</evidence>
<dbReference type="Gene3D" id="3.40.630.30">
    <property type="match status" value="1"/>
</dbReference>
<dbReference type="EMBL" id="MHJJ01000014">
    <property type="protein sequence ID" value="OGY65225.1"/>
    <property type="molecule type" value="Genomic_DNA"/>
</dbReference>
<evidence type="ECO:0000313" key="4">
    <source>
        <dbReference type="EMBL" id="OGY65225.1"/>
    </source>
</evidence>
<dbReference type="SUPFAM" id="SSF55729">
    <property type="entry name" value="Acyl-CoA N-acyltransferases (Nat)"/>
    <property type="match status" value="1"/>
</dbReference>
<dbReference type="PROSITE" id="PS51186">
    <property type="entry name" value="GNAT"/>
    <property type="match status" value="1"/>
</dbReference>
<proteinExistence type="predicted"/>
<evidence type="ECO:0000259" key="3">
    <source>
        <dbReference type="PROSITE" id="PS51186"/>
    </source>
</evidence>
<evidence type="ECO:0000313" key="5">
    <source>
        <dbReference type="Proteomes" id="UP000177942"/>
    </source>
</evidence>
<keyword evidence="1" id="KW-0808">Transferase</keyword>
<keyword evidence="2" id="KW-0012">Acyltransferase</keyword>
<dbReference type="InterPro" id="IPR050832">
    <property type="entry name" value="Bact_Acetyltransf"/>
</dbReference>
<dbReference type="AlphaFoldDB" id="A0A1G1ZL39"/>
<gene>
    <name evidence="4" type="ORF">A3A16_00510</name>
</gene>
<dbReference type="Pfam" id="PF00583">
    <property type="entry name" value="Acetyltransf_1"/>
    <property type="match status" value="1"/>
</dbReference>
<reference evidence="4 5" key="1">
    <citation type="journal article" date="2016" name="Nat. Commun.">
        <title>Thousands of microbial genomes shed light on interconnected biogeochemical processes in an aquifer system.</title>
        <authorList>
            <person name="Anantharaman K."/>
            <person name="Brown C.T."/>
            <person name="Hug L.A."/>
            <person name="Sharon I."/>
            <person name="Castelle C.J."/>
            <person name="Probst A.J."/>
            <person name="Thomas B.C."/>
            <person name="Singh A."/>
            <person name="Wilkins M.J."/>
            <person name="Karaoz U."/>
            <person name="Brodie E.L."/>
            <person name="Williams K.H."/>
            <person name="Hubbard S.S."/>
            <person name="Banfield J.F."/>
        </authorList>
    </citation>
    <scope>NUCLEOTIDE SEQUENCE [LARGE SCALE GENOMIC DNA]</scope>
</reference>
<feature type="domain" description="N-acetyltransferase" evidence="3">
    <location>
        <begin position="1"/>
        <end position="141"/>
    </location>
</feature>
<dbReference type="PANTHER" id="PTHR43877:SF2">
    <property type="entry name" value="AMINOALKYLPHOSPHONATE N-ACETYLTRANSFERASE-RELATED"/>
    <property type="match status" value="1"/>
</dbReference>
<name>A0A1G1ZL39_9BACT</name>
<dbReference type="Proteomes" id="UP000177942">
    <property type="component" value="Unassembled WGS sequence"/>
</dbReference>
<protein>
    <recommendedName>
        <fullName evidence="3">N-acetyltransferase domain-containing protein</fullName>
    </recommendedName>
</protein>
<dbReference type="PANTHER" id="PTHR43877">
    <property type="entry name" value="AMINOALKYLPHOSPHONATE N-ACETYLTRANSFERASE-RELATED-RELATED"/>
    <property type="match status" value="1"/>
</dbReference>
<dbReference type="PROSITE" id="PS51257">
    <property type="entry name" value="PROKAR_LIPOPROTEIN"/>
    <property type="match status" value="1"/>
</dbReference>
<dbReference type="STRING" id="1798407.A3A16_00510"/>
<dbReference type="CDD" id="cd04301">
    <property type="entry name" value="NAT_SF"/>
    <property type="match status" value="1"/>
</dbReference>
<dbReference type="InterPro" id="IPR016181">
    <property type="entry name" value="Acyl_CoA_acyltransferase"/>
</dbReference>
<organism evidence="4 5">
    <name type="scientific">Candidatus Harrisonbacteria bacterium RIFCSPLOWO2_01_FULL_44_18</name>
    <dbReference type="NCBI Taxonomy" id="1798407"/>
    <lineage>
        <taxon>Bacteria</taxon>
        <taxon>Candidatus Harrisoniibacteriota</taxon>
    </lineage>
</organism>
<dbReference type="InterPro" id="IPR000182">
    <property type="entry name" value="GNAT_dom"/>
</dbReference>
<comment type="caution">
    <text evidence="4">The sequence shown here is derived from an EMBL/GenBank/DDBJ whole genome shotgun (WGS) entry which is preliminary data.</text>
</comment>
<evidence type="ECO:0000256" key="1">
    <source>
        <dbReference type="ARBA" id="ARBA00022679"/>
    </source>
</evidence>